<comment type="caution">
    <text evidence="3">The sequence shown here is derived from an EMBL/GenBank/DDBJ whole genome shotgun (WGS) entry which is preliminary data.</text>
</comment>
<dbReference type="EMBL" id="NSKB01000015">
    <property type="protein sequence ID" value="PAU74119.1"/>
    <property type="molecule type" value="Genomic_DNA"/>
</dbReference>
<dbReference type="GO" id="GO:0003677">
    <property type="term" value="F:DNA binding"/>
    <property type="evidence" value="ECO:0007669"/>
    <property type="project" value="InterPro"/>
</dbReference>
<dbReference type="GO" id="GO:0006310">
    <property type="term" value="P:DNA recombination"/>
    <property type="evidence" value="ECO:0007669"/>
    <property type="project" value="UniProtKB-KW"/>
</dbReference>
<reference evidence="3 4" key="1">
    <citation type="submission" date="2017-08" db="EMBL/GenBank/DDBJ databases">
        <title>Halomonas alkalisoli sp. nov., isolated from saline alkaline soil.</title>
        <authorList>
            <person name="Wang D."/>
            <person name="Zhang G."/>
        </authorList>
    </citation>
    <scope>NUCLEOTIDE SEQUENCE [LARGE SCALE GENOMIC DNA]</scope>
    <source>
        <strain evidence="3 4">WRN001</strain>
    </source>
</reference>
<evidence type="ECO:0000313" key="3">
    <source>
        <dbReference type="EMBL" id="PAU74119.1"/>
    </source>
</evidence>
<dbReference type="OrthoDB" id="8421690at2"/>
<evidence type="ECO:0000313" key="4">
    <source>
        <dbReference type="Proteomes" id="UP000217771"/>
    </source>
</evidence>
<dbReference type="SUPFAM" id="SSF56349">
    <property type="entry name" value="DNA breaking-rejoining enzymes"/>
    <property type="match status" value="1"/>
</dbReference>
<gene>
    <name evidence="3" type="ORF">CK498_24380</name>
</gene>
<dbReference type="Gene3D" id="1.10.443.10">
    <property type="entry name" value="Intergrase catalytic core"/>
    <property type="match status" value="1"/>
</dbReference>
<keyword evidence="4" id="KW-1185">Reference proteome</keyword>
<dbReference type="InterPro" id="IPR013762">
    <property type="entry name" value="Integrase-like_cat_sf"/>
</dbReference>
<evidence type="ECO:0000259" key="2">
    <source>
        <dbReference type="PROSITE" id="PS51898"/>
    </source>
</evidence>
<dbReference type="RefSeq" id="WP_095623448.1">
    <property type="nucleotide sequence ID" value="NZ_NSKB01000015.1"/>
</dbReference>
<dbReference type="PROSITE" id="PS51898">
    <property type="entry name" value="TYR_RECOMBINASE"/>
    <property type="match status" value="1"/>
</dbReference>
<evidence type="ECO:0000256" key="1">
    <source>
        <dbReference type="ARBA" id="ARBA00023172"/>
    </source>
</evidence>
<dbReference type="Proteomes" id="UP000217771">
    <property type="component" value="Unassembled WGS sequence"/>
</dbReference>
<organism evidence="3 4">
    <name type="scientific">Halomonas salipaludis</name>
    <dbReference type="NCBI Taxonomy" id="2032625"/>
    <lineage>
        <taxon>Bacteria</taxon>
        <taxon>Pseudomonadati</taxon>
        <taxon>Pseudomonadota</taxon>
        <taxon>Gammaproteobacteria</taxon>
        <taxon>Oceanospirillales</taxon>
        <taxon>Halomonadaceae</taxon>
        <taxon>Halomonas</taxon>
    </lineage>
</organism>
<sequence>MTPPARQHRVDPEHRRLTIRADLDRRRELGVAFVNQEIMAVTGYDRKTISGVTQRYVRELAAELLDTAVENQEAYERWVRDYRTFRPSITRTTSGPVLFRRFARLVIEQLHRENAVMTVNAVEAITGGRRQILNEELVLWEQETGHQVARTVAWKSLDTYGTTVLVGENHALNQRNESIKAELDRRRRLGTPFKLADISRCLGFSVATVSGYSRHYVATLADELLSAPVDSREAYEGWRRDFNTFRYSLPNTRRSREVLTRLTRLTIEHLHREGHTVAYSEVLRISDHNDRHIKQEIRRWEAETGHQARPLRVWKEITLQMVFDSVSPALHHLPLTFLESLSMGRPFNESQRRMIHSILQPKLRDVAFFVMTFADGNRPNDITFFANMSRYLKQLKLPDIDALDPEVFYQRYHDGEVLPEEGSPKRGRFLQTYFRLLRKQEDYLLRLTPEQRRAVAPWQLSGLKDDHFWHRSTIHRDVRTDQRMRRKAATAVVHDQFYLLRDVAERRSIQVERLHTALQDAIAHHKREGEALPMSFSITDETVSTSGRTRPTQQHFRLWDAATLRSVHEPVAEDFYYHQDQRQRIRAAVCNQARYFLSYEGGHARDDATLIEPYWFIELLQANVLKSQVIDSDFLRHNGFSKAAFQLPPRSTWGVSISHWLERISRDLDITFIPLEALRLAALVGHAAIQIMTKTGARMNEFLQIRLSQENLSRVLLSKDREAIAFRAIPKGRQAEEPYYIDERCMRALHAWWKFQRERGQYLETIPPTRSLRHKLRPAPYLWQHAGRHFSHKDVNATMSIMLHGISLQTAAGEAVRVTSHLLRHGFATEMRALNTPVDVIALLMKQRDVRVTEYYSQPTPARLMELQQKIFESRVDLSRTHVRSPAQIRRQIEAAQEQVGALIPVIGGRCTVASQCPIKFACIGCAGNAPDWRKRDQVIIYRQACAQMAKMAEAQNLPAEGRKAKEAMASCDDVLAEMELLEQADQAAADPVILTIGRKER</sequence>
<protein>
    <recommendedName>
        <fullName evidence="2">Tyr recombinase domain-containing protein</fullName>
    </recommendedName>
</protein>
<dbReference type="AlphaFoldDB" id="A0A2A2EP08"/>
<keyword evidence="1" id="KW-0233">DNA recombination</keyword>
<name>A0A2A2EP08_9GAMM</name>
<dbReference type="InterPro" id="IPR002104">
    <property type="entry name" value="Integrase_catalytic"/>
</dbReference>
<proteinExistence type="predicted"/>
<dbReference type="CDD" id="cd00397">
    <property type="entry name" value="DNA_BRE_C"/>
    <property type="match status" value="1"/>
</dbReference>
<dbReference type="Pfam" id="PF00589">
    <property type="entry name" value="Phage_integrase"/>
    <property type="match status" value="1"/>
</dbReference>
<accession>A0A2A2EP08</accession>
<dbReference type="InterPro" id="IPR011010">
    <property type="entry name" value="DNA_brk_join_enz"/>
</dbReference>
<feature type="domain" description="Tyr recombinase" evidence="2">
    <location>
        <begin position="667"/>
        <end position="869"/>
    </location>
</feature>
<dbReference type="GO" id="GO:0015074">
    <property type="term" value="P:DNA integration"/>
    <property type="evidence" value="ECO:0007669"/>
    <property type="project" value="InterPro"/>
</dbReference>